<dbReference type="EC" id="3.5.4.4" evidence="3"/>
<keyword evidence="6" id="KW-0862">Zinc</keyword>
<dbReference type="RefSeq" id="WP_006003813.1">
    <property type="nucleotide sequence ID" value="NZ_BAET01000007.1"/>
</dbReference>
<dbReference type="InterPro" id="IPR006330">
    <property type="entry name" value="Ado/ade_deaminase"/>
</dbReference>
<evidence type="ECO:0000313" key="9">
    <source>
        <dbReference type="Proteomes" id="UP000053586"/>
    </source>
</evidence>
<sequence>MTESNLPLIDLHRHLDGNIRVSSILNLAVKNGIDLPYTDEQALSKHVFIQDKTTDLMAFLQKLDIGVSVLAHVEDCEKIAYENVIDAVNEGLAHVELRFSPNYMARAYNLPLIGVVEAVVAGVARANKEKNYKAKLIGILSRTFGVENCFKELDAILSAKSQIVALDLAGDEHNFPPALFINHFKIAREQGLNITVHAGEAGGANSIWDAINLLGASRIGHGVAAINDNRLLSYMAMHKIGIESCILSNYQTGTWLDMATHPVKSFLSHDIEVFLNTDDPGVSNNTLADEYSLAKTIVNLDDEAIRRLKMNAMSQAFLSSAEKNAIKCTFNGV</sequence>
<feature type="domain" description="Adenosine deaminase" evidence="7">
    <location>
        <begin position="7"/>
        <end position="326"/>
    </location>
</feature>
<dbReference type="Proteomes" id="UP000053586">
    <property type="component" value="Unassembled WGS sequence"/>
</dbReference>
<dbReference type="OrthoDB" id="105475at2"/>
<accession>H5T9U8</accession>
<dbReference type="InterPro" id="IPR001365">
    <property type="entry name" value="A_deaminase_dom"/>
</dbReference>
<keyword evidence="5 8" id="KW-0378">Hydrolase</keyword>
<evidence type="ECO:0000256" key="6">
    <source>
        <dbReference type="ARBA" id="ARBA00022833"/>
    </source>
</evidence>
<dbReference type="PANTHER" id="PTHR11409">
    <property type="entry name" value="ADENOSINE DEAMINASE"/>
    <property type="match status" value="1"/>
</dbReference>
<comment type="caution">
    <text evidence="8">The sequence shown here is derived from an EMBL/GenBank/DDBJ whole genome shotgun (WGS) entry which is preliminary data.</text>
</comment>
<dbReference type="GO" id="GO:0005829">
    <property type="term" value="C:cytosol"/>
    <property type="evidence" value="ECO:0007669"/>
    <property type="project" value="TreeGrafter"/>
</dbReference>
<keyword evidence="4" id="KW-0479">Metal-binding</keyword>
<dbReference type="GO" id="GO:0006154">
    <property type="term" value="P:adenosine catabolic process"/>
    <property type="evidence" value="ECO:0007669"/>
    <property type="project" value="TreeGrafter"/>
</dbReference>
<gene>
    <name evidence="8" type="primary">add</name>
    <name evidence="8" type="ORF">GPUN_0944</name>
</gene>
<proteinExistence type="inferred from homology"/>
<dbReference type="EMBL" id="BAET01000007">
    <property type="protein sequence ID" value="GAB55075.1"/>
    <property type="molecule type" value="Genomic_DNA"/>
</dbReference>
<dbReference type="Pfam" id="PF00962">
    <property type="entry name" value="A_deaminase"/>
    <property type="match status" value="1"/>
</dbReference>
<evidence type="ECO:0000256" key="4">
    <source>
        <dbReference type="ARBA" id="ARBA00022723"/>
    </source>
</evidence>
<evidence type="ECO:0000256" key="5">
    <source>
        <dbReference type="ARBA" id="ARBA00022801"/>
    </source>
</evidence>
<dbReference type="NCBIfam" id="TIGR01430">
    <property type="entry name" value="aden_deam"/>
    <property type="match status" value="1"/>
</dbReference>
<dbReference type="AlphaFoldDB" id="H5T9U8"/>
<comment type="similarity">
    <text evidence="2">Belongs to the metallo-dependent hydrolases superfamily. Adenosine and AMP deaminases family.</text>
</comment>
<evidence type="ECO:0000256" key="1">
    <source>
        <dbReference type="ARBA" id="ARBA00001947"/>
    </source>
</evidence>
<dbReference type="Gene3D" id="3.20.20.140">
    <property type="entry name" value="Metal-dependent hydrolases"/>
    <property type="match status" value="1"/>
</dbReference>
<evidence type="ECO:0000259" key="7">
    <source>
        <dbReference type="Pfam" id="PF00962"/>
    </source>
</evidence>
<dbReference type="GO" id="GO:0046103">
    <property type="term" value="P:inosine biosynthetic process"/>
    <property type="evidence" value="ECO:0007669"/>
    <property type="project" value="TreeGrafter"/>
</dbReference>
<dbReference type="STRING" id="56804.BAE46_01295"/>
<evidence type="ECO:0000256" key="2">
    <source>
        <dbReference type="ARBA" id="ARBA00006676"/>
    </source>
</evidence>
<dbReference type="eggNOG" id="COG1816">
    <property type="taxonomic scope" value="Bacteria"/>
</dbReference>
<evidence type="ECO:0000256" key="3">
    <source>
        <dbReference type="ARBA" id="ARBA00012784"/>
    </source>
</evidence>
<organism evidence="8 9">
    <name type="scientific">Glaciecola punicea ACAM 611</name>
    <dbReference type="NCBI Taxonomy" id="1121923"/>
    <lineage>
        <taxon>Bacteria</taxon>
        <taxon>Pseudomonadati</taxon>
        <taxon>Pseudomonadota</taxon>
        <taxon>Gammaproteobacteria</taxon>
        <taxon>Alteromonadales</taxon>
        <taxon>Alteromonadaceae</taxon>
        <taxon>Glaciecola</taxon>
    </lineage>
</organism>
<name>H5T9U8_9ALTE</name>
<reference evidence="8 9" key="1">
    <citation type="journal article" date="2012" name="J. Bacteriol.">
        <title>Genome sequence of proteorhodopsin-containing sea ice bacterium Glaciecola punicea ACAM 611T.</title>
        <authorList>
            <person name="Qin Q.-L."/>
            <person name="Xie B.-B."/>
            <person name="Shu Y.-L."/>
            <person name="Rong J.-C."/>
            <person name="Zhao D.-L."/>
            <person name="Zhang X.-Y."/>
            <person name="Chen X.-L."/>
            <person name="Zhou B.-C."/>
            <person name="Zhanga Y.-Z."/>
        </authorList>
    </citation>
    <scope>NUCLEOTIDE SEQUENCE [LARGE SCALE GENOMIC DNA]</scope>
    <source>
        <strain evidence="8 9">ACAM 611</strain>
    </source>
</reference>
<dbReference type="InterPro" id="IPR032466">
    <property type="entry name" value="Metal_Hydrolase"/>
</dbReference>
<reference evidence="8 9" key="2">
    <citation type="journal article" date="2017" name="Antonie Van Leeuwenhoek">
        <title>Rhizobium rhizosphaerae sp. nov., a novel species isolated from rice rhizosphere.</title>
        <authorList>
            <person name="Zhao J.J."/>
            <person name="Zhang J."/>
            <person name="Zhang R.J."/>
            <person name="Zhang C.W."/>
            <person name="Yin H.Q."/>
            <person name="Zhang X.X."/>
        </authorList>
    </citation>
    <scope>NUCLEOTIDE SEQUENCE [LARGE SCALE GENOMIC DNA]</scope>
    <source>
        <strain evidence="8 9">ACAM 611</strain>
    </source>
</reference>
<evidence type="ECO:0000313" key="8">
    <source>
        <dbReference type="EMBL" id="GAB55075.1"/>
    </source>
</evidence>
<dbReference type="PANTHER" id="PTHR11409:SF43">
    <property type="entry name" value="ADENOSINE DEAMINASE"/>
    <property type="match status" value="1"/>
</dbReference>
<dbReference type="GO" id="GO:0004000">
    <property type="term" value="F:adenosine deaminase activity"/>
    <property type="evidence" value="ECO:0007669"/>
    <property type="project" value="TreeGrafter"/>
</dbReference>
<keyword evidence="9" id="KW-1185">Reference proteome</keyword>
<dbReference type="GO" id="GO:0046872">
    <property type="term" value="F:metal ion binding"/>
    <property type="evidence" value="ECO:0007669"/>
    <property type="project" value="UniProtKB-KW"/>
</dbReference>
<dbReference type="GO" id="GO:0043103">
    <property type="term" value="P:hypoxanthine salvage"/>
    <property type="evidence" value="ECO:0007669"/>
    <property type="project" value="TreeGrafter"/>
</dbReference>
<protein>
    <recommendedName>
        <fullName evidence="3">adenosine deaminase</fullName>
        <ecNumber evidence="3">3.5.4.4</ecNumber>
    </recommendedName>
</protein>
<dbReference type="SUPFAM" id="SSF51556">
    <property type="entry name" value="Metallo-dependent hydrolases"/>
    <property type="match status" value="1"/>
</dbReference>
<comment type="cofactor">
    <cofactor evidence="1">
        <name>Zn(2+)</name>
        <dbReference type="ChEBI" id="CHEBI:29105"/>
    </cofactor>
</comment>